<dbReference type="RefSeq" id="WP_301210600.1">
    <property type="nucleotide sequence ID" value="NZ_JAROCF010000001.1"/>
</dbReference>
<sequence>MESPVRFCPSRNAGRRCTKPLGHAGLHRNQGLLWSDAGADPLHCAGSGEPGTSAATLPDGFPGGRALCPVCLRFIPLDEGGRVDAHDTSDPDESEAEIAGRREWFNTHGW</sequence>
<keyword evidence="3" id="KW-1185">Reference proteome</keyword>
<organism evidence="2 3">
    <name type="scientific">Leifsonia williamsii</name>
    <dbReference type="NCBI Taxonomy" id="3035919"/>
    <lineage>
        <taxon>Bacteria</taxon>
        <taxon>Bacillati</taxon>
        <taxon>Actinomycetota</taxon>
        <taxon>Actinomycetes</taxon>
        <taxon>Micrococcales</taxon>
        <taxon>Microbacteriaceae</taxon>
        <taxon>Leifsonia</taxon>
    </lineage>
</organism>
<feature type="region of interest" description="Disordered" evidence="1">
    <location>
        <begin position="82"/>
        <end position="110"/>
    </location>
</feature>
<dbReference type="EMBL" id="JAROCF010000001">
    <property type="protein sequence ID" value="MDN4614146.1"/>
    <property type="molecule type" value="Genomic_DNA"/>
</dbReference>
<accession>A0ABT8KBG1</accession>
<feature type="compositionally biased region" description="Basic and acidic residues" evidence="1">
    <location>
        <begin position="98"/>
        <end position="110"/>
    </location>
</feature>
<evidence type="ECO:0000313" key="3">
    <source>
        <dbReference type="Proteomes" id="UP001174208"/>
    </source>
</evidence>
<protein>
    <submittedName>
        <fullName evidence="2">Uncharacterized protein</fullName>
    </submittedName>
</protein>
<comment type="caution">
    <text evidence="2">The sequence shown here is derived from an EMBL/GenBank/DDBJ whole genome shotgun (WGS) entry which is preliminary data.</text>
</comment>
<proteinExistence type="predicted"/>
<dbReference type="Proteomes" id="UP001174208">
    <property type="component" value="Unassembled WGS sequence"/>
</dbReference>
<evidence type="ECO:0000256" key="1">
    <source>
        <dbReference type="SAM" id="MobiDB-lite"/>
    </source>
</evidence>
<gene>
    <name evidence="2" type="ORF">P5G50_06735</name>
</gene>
<name>A0ABT8KBG1_9MICO</name>
<reference evidence="2" key="1">
    <citation type="submission" date="2023-06" db="EMBL/GenBank/DDBJ databases">
        <title>MT1 and MT2 Draft Genomes of Novel Species.</title>
        <authorList>
            <person name="Venkateswaran K."/>
        </authorList>
    </citation>
    <scope>NUCLEOTIDE SEQUENCE</scope>
    <source>
        <strain evidence="2">F6_8S_P_1B</strain>
    </source>
</reference>
<evidence type="ECO:0000313" key="2">
    <source>
        <dbReference type="EMBL" id="MDN4614146.1"/>
    </source>
</evidence>